<dbReference type="EMBL" id="CADEPM010000010">
    <property type="protein sequence ID" value="CAB3410231.1"/>
    <property type="molecule type" value="Genomic_DNA"/>
</dbReference>
<dbReference type="SUPFAM" id="SSF81383">
    <property type="entry name" value="F-box domain"/>
    <property type="match status" value="1"/>
</dbReference>
<dbReference type="Proteomes" id="UP000494206">
    <property type="component" value="Unassembled WGS sequence"/>
</dbReference>
<reference evidence="1 2" key="1">
    <citation type="submission" date="2020-04" db="EMBL/GenBank/DDBJ databases">
        <authorList>
            <person name="Laetsch R D."/>
            <person name="Stevens L."/>
            <person name="Kumar S."/>
            <person name="Blaxter L. M."/>
        </authorList>
    </citation>
    <scope>NUCLEOTIDE SEQUENCE [LARGE SCALE GENOMIC DNA]</scope>
</reference>
<gene>
    <name evidence="1" type="ORF">CBOVIS_LOCUS11785</name>
</gene>
<keyword evidence="2" id="KW-1185">Reference proteome</keyword>
<sequence length="296" mass="35068">MNLEMNRNPEVRLLKRGATGEFTHQQWETFWYTDRVRRQFKILIYKIREKKAKRLYGNGMDFEKDSVLVDALGCYAAAMKLSPGVWKRFPRADEIKYVTTAGRTDSAKIDEFESDTNKKLVQFSDKPNLIEPYRPAELTQKILEHAMSDLNFKDYKSITLTCKQFYIASSQLDMWKTLYSKFSVYEFPPALIKQYHMKSVFLYCLWAMKHTETPYDRAEKRFEAEWRNRKYVTIVKICSDGSIVSASDEFHPNRYRRYCSRTVDCLVVHGYVELLGNVWMSVVEHYIDRPSDSDDY</sequence>
<protein>
    <recommendedName>
        <fullName evidence="3">F-box domain-containing protein</fullName>
    </recommendedName>
</protein>
<evidence type="ECO:0000313" key="1">
    <source>
        <dbReference type="EMBL" id="CAB3410231.1"/>
    </source>
</evidence>
<dbReference type="InterPro" id="IPR036047">
    <property type="entry name" value="F-box-like_dom_sf"/>
</dbReference>
<proteinExistence type="predicted"/>
<evidence type="ECO:0000313" key="2">
    <source>
        <dbReference type="Proteomes" id="UP000494206"/>
    </source>
</evidence>
<name>A0A8S1F8Q1_9PELO</name>
<dbReference type="AlphaFoldDB" id="A0A8S1F8Q1"/>
<comment type="caution">
    <text evidence="1">The sequence shown here is derived from an EMBL/GenBank/DDBJ whole genome shotgun (WGS) entry which is preliminary data.</text>
</comment>
<organism evidence="1 2">
    <name type="scientific">Caenorhabditis bovis</name>
    <dbReference type="NCBI Taxonomy" id="2654633"/>
    <lineage>
        <taxon>Eukaryota</taxon>
        <taxon>Metazoa</taxon>
        <taxon>Ecdysozoa</taxon>
        <taxon>Nematoda</taxon>
        <taxon>Chromadorea</taxon>
        <taxon>Rhabditida</taxon>
        <taxon>Rhabditina</taxon>
        <taxon>Rhabditomorpha</taxon>
        <taxon>Rhabditoidea</taxon>
        <taxon>Rhabditidae</taxon>
        <taxon>Peloderinae</taxon>
        <taxon>Caenorhabditis</taxon>
    </lineage>
</organism>
<accession>A0A8S1F8Q1</accession>
<evidence type="ECO:0008006" key="3">
    <source>
        <dbReference type="Google" id="ProtNLM"/>
    </source>
</evidence>